<name>A0A1X9LPY9_9MICO</name>
<sequence length="320" mass="35370">MTQRDDTTVEVTRVERGDVYARVSTIGSGRERPFVLVAGIGVAATYFERLAPNLNEFGPVHALDLPGFGGVPHPPAAMTIEEYADLVEAVIDDLGLTDPILVGHSMGTQMVAEVAARRPGISTVVLIGPVVFPGIRRLVPLAGRFLRASWHEPFRVKVLAIGSYLTCGFRWFFRILPEMMRFPIEERFAHIRAHTLVIRGEHDAVVPRVWVRWIARTIPFATTWEIGGAGHSVMHGHAEGVARLCVEWARSPRDTDGFLHRMSDEAAAAPEPTHQTLRTALKGLRGRLRELTGVARDDDRLIAAGKTEHAESMAEARSER</sequence>
<protein>
    <submittedName>
        <fullName evidence="1">Uncharacterized protein</fullName>
    </submittedName>
</protein>
<dbReference type="InterPro" id="IPR000073">
    <property type="entry name" value="AB_hydrolase_1"/>
</dbReference>
<reference evidence="1 2" key="1">
    <citation type="submission" date="2017-04" db="EMBL/GenBank/DDBJ databases">
        <authorList>
            <person name="Afonso C.L."/>
            <person name="Miller P.J."/>
            <person name="Scott M.A."/>
            <person name="Spackman E."/>
            <person name="Goraichik I."/>
            <person name="Dimitrov K.M."/>
            <person name="Suarez D.L."/>
            <person name="Swayne D.E."/>
        </authorList>
    </citation>
    <scope>NUCLEOTIDE SEQUENCE [LARGE SCALE GENOMIC DNA]</scope>
    <source>
        <strain evidence="2">XA(T)</strain>
    </source>
</reference>
<dbReference type="AlphaFoldDB" id="A0A1X9LPY9"/>
<accession>A0A1X9LPY9</accession>
<dbReference type="PANTHER" id="PTHR43194:SF5">
    <property type="entry name" value="PIMELOYL-[ACYL-CARRIER PROTEIN] METHYL ESTER ESTERASE"/>
    <property type="match status" value="1"/>
</dbReference>
<keyword evidence="2" id="KW-1185">Reference proteome</keyword>
<evidence type="ECO:0000313" key="2">
    <source>
        <dbReference type="Proteomes" id="UP000192775"/>
    </source>
</evidence>
<dbReference type="KEGG" id="cphy:B5808_15825"/>
<dbReference type="Gene3D" id="3.40.50.1820">
    <property type="entry name" value="alpha/beta hydrolase"/>
    <property type="match status" value="1"/>
</dbReference>
<dbReference type="InterPro" id="IPR050228">
    <property type="entry name" value="Carboxylesterase_BioH"/>
</dbReference>
<dbReference type="InterPro" id="IPR029058">
    <property type="entry name" value="AB_hydrolase_fold"/>
</dbReference>
<dbReference type="Pfam" id="PF12697">
    <property type="entry name" value="Abhydrolase_6"/>
    <property type="match status" value="1"/>
</dbReference>
<dbReference type="SUPFAM" id="SSF53474">
    <property type="entry name" value="alpha/beta-Hydrolases"/>
    <property type="match status" value="1"/>
</dbReference>
<gene>
    <name evidence="1" type="ORF">B5808_15825</name>
</gene>
<dbReference type="EMBL" id="CP020715">
    <property type="protein sequence ID" value="ARJ06522.1"/>
    <property type="molecule type" value="Genomic_DNA"/>
</dbReference>
<organism evidence="1 2">
    <name type="scientific">Cnuibacter physcomitrellae</name>
    <dbReference type="NCBI Taxonomy" id="1619308"/>
    <lineage>
        <taxon>Bacteria</taxon>
        <taxon>Bacillati</taxon>
        <taxon>Actinomycetota</taxon>
        <taxon>Actinomycetes</taxon>
        <taxon>Micrococcales</taxon>
        <taxon>Microbacteriaceae</taxon>
        <taxon>Cnuibacter</taxon>
    </lineage>
</organism>
<dbReference type="STRING" id="1619308.B5808_15825"/>
<dbReference type="Proteomes" id="UP000192775">
    <property type="component" value="Chromosome"/>
</dbReference>
<dbReference type="PANTHER" id="PTHR43194">
    <property type="entry name" value="HYDROLASE ALPHA/BETA FOLD FAMILY"/>
    <property type="match status" value="1"/>
</dbReference>
<dbReference type="GO" id="GO:0003824">
    <property type="term" value="F:catalytic activity"/>
    <property type="evidence" value="ECO:0007669"/>
    <property type="project" value="UniProtKB-ARBA"/>
</dbReference>
<evidence type="ECO:0000313" key="1">
    <source>
        <dbReference type="EMBL" id="ARJ06522.1"/>
    </source>
</evidence>
<proteinExistence type="predicted"/>
<dbReference type="RefSeq" id="WP_085020660.1">
    <property type="nucleotide sequence ID" value="NZ_BMHD01000001.1"/>
</dbReference>